<evidence type="ECO:0000256" key="1">
    <source>
        <dbReference type="SAM" id="MobiDB-lite"/>
    </source>
</evidence>
<proteinExistence type="predicted"/>
<dbReference type="PANTHER" id="PTHR34561">
    <property type="entry name" value="NADH DEHYDROGENASE [UBIQUINONE] 1 ALPHA SUBCOMPLEX ASSEMBLY FACTOR 8"/>
    <property type="match status" value="1"/>
</dbReference>
<accession>A0ABQ7F9J4</accession>
<dbReference type="Proteomes" id="UP000266723">
    <property type="component" value="Unassembled WGS sequence"/>
</dbReference>
<organism evidence="2 3">
    <name type="scientific">Brassica cretica</name>
    <name type="common">Mustard</name>
    <dbReference type="NCBI Taxonomy" id="69181"/>
    <lineage>
        <taxon>Eukaryota</taxon>
        <taxon>Viridiplantae</taxon>
        <taxon>Streptophyta</taxon>
        <taxon>Embryophyta</taxon>
        <taxon>Tracheophyta</taxon>
        <taxon>Spermatophyta</taxon>
        <taxon>Magnoliopsida</taxon>
        <taxon>eudicotyledons</taxon>
        <taxon>Gunneridae</taxon>
        <taxon>Pentapetalae</taxon>
        <taxon>rosids</taxon>
        <taxon>malvids</taxon>
        <taxon>Brassicales</taxon>
        <taxon>Brassicaceae</taxon>
        <taxon>Brassiceae</taxon>
        <taxon>Brassica</taxon>
    </lineage>
</organism>
<gene>
    <name evidence="2" type="ORF">DY000_02050854</name>
</gene>
<name>A0ABQ7F9J4_BRACR</name>
<dbReference type="Gene3D" id="1.10.287.2900">
    <property type="match status" value="1"/>
</dbReference>
<evidence type="ECO:0000313" key="2">
    <source>
        <dbReference type="EMBL" id="KAF3611883.1"/>
    </source>
</evidence>
<dbReference type="InterPro" id="IPR034595">
    <property type="entry name" value="NDUFAF8"/>
</dbReference>
<dbReference type="EMBL" id="QGKV02000297">
    <property type="protein sequence ID" value="KAF3611883.1"/>
    <property type="molecule type" value="Genomic_DNA"/>
</dbReference>
<protein>
    <recommendedName>
        <fullName evidence="4">IMS import disulfide relay-system CHCH-CHCH-like Cx9C domain-containing protein</fullName>
    </recommendedName>
</protein>
<feature type="region of interest" description="Disordered" evidence="1">
    <location>
        <begin position="1"/>
        <end position="22"/>
    </location>
</feature>
<comment type="caution">
    <text evidence="2">The sequence shown here is derived from an EMBL/GenBank/DDBJ whole genome shotgun (WGS) entry which is preliminary data.</text>
</comment>
<evidence type="ECO:0000313" key="3">
    <source>
        <dbReference type="Proteomes" id="UP000266723"/>
    </source>
</evidence>
<reference evidence="2 3" key="1">
    <citation type="journal article" date="2020" name="BMC Genomics">
        <title>Intraspecific diversification of the crop wild relative Brassica cretica Lam. using demographic model selection.</title>
        <authorList>
            <person name="Kioukis A."/>
            <person name="Michalopoulou V.A."/>
            <person name="Briers L."/>
            <person name="Pirintsos S."/>
            <person name="Studholme D.J."/>
            <person name="Pavlidis P."/>
            <person name="Sarris P.F."/>
        </authorList>
    </citation>
    <scope>NUCLEOTIDE SEQUENCE [LARGE SCALE GENOMIC DNA]</scope>
    <source>
        <strain evidence="3">cv. PFS-1207/04</strain>
    </source>
</reference>
<sequence length="132" mass="14456">MFLKSKKPSGSPQLSGEPLTQPLNTSTKANVVAFLGMKPLIQLHVGHYCDFVLLSIKFGYHVDACGFSNANMKEKSSATASTLGRILATCSKQTRDYGSCVASKVHEVERDLCFKEFLALKNCMQHTIRGKA</sequence>
<keyword evidence="3" id="KW-1185">Reference proteome</keyword>
<evidence type="ECO:0008006" key="4">
    <source>
        <dbReference type="Google" id="ProtNLM"/>
    </source>
</evidence>
<dbReference type="PANTHER" id="PTHR34561:SF1">
    <property type="entry name" value="NADH DEHYDROGENASE [UBIQUINONE] 1 ALPHA SUBCOMPLEX ASSEMBLY FACTOR 8"/>
    <property type="match status" value="1"/>
</dbReference>